<dbReference type="InterPro" id="IPR011989">
    <property type="entry name" value="ARM-like"/>
</dbReference>
<dbReference type="Gene3D" id="1.25.10.10">
    <property type="entry name" value="Leucine-rich Repeat Variant"/>
    <property type="match status" value="1"/>
</dbReference>
<dbReference type="EMBL" id="JBIALX010000008">
    <property type="protein sequence ID" value="MFF0455966.1"/>
    <property type="molecule type" value="Genomic_DNA"/>
</dbReference>
<feature type="compositionally biased region" description="Basic and acidic residues" evidence="1">
    <location>
        <begin position="465"/>
        <end position="474"/>
    </location>
</feature>
<feature type="region of interest" description="Disordered" evidence="1">
    <location>
        <begin position="447"/>
        <end position="523"/>
    </location>
</feature>
<dbReference type="InterPro" id="IPR016024">
    <property type="entry name" value="ARM-type_fold"/>
</dbReference>
<evidence type="ECO:0000313" key="2">
    <source>
        <dbReference type="EMBL" id="MFF0455966.1"/>
    </source>
</evidence>
<comment type="caution">
    <text evidence="2">The sequence shown here is derived from an EMBL/GenBank/DDBJ whole genome shotgun (WGS) entry which is preliminary data.</text>
</comment>
<protein>
    <recommendedName>
        <fullName evidence="4">HEAT repeat</fullName>
    </recommendedName>
</protein>
<accession>A0ABW6NLE7</accession>
<organism evidence="2 3">
    <name type="scientific">Nocardia africana</name>
    <dbReference type="NCBI Taxonomy" id="134964"/>
    <lineage>
        <taxon>Bacteria</taxon>
        <taxon>Bacillati</taxon>
        <taxon>Actinomycetota</taxon>
        <taxon>Actinomycetes</taxon>
        <taxon>Mycobacteriales</taxon>
        <taxon>Nocardiaceae</taxon>
        <taxon>Nocardia</taxon>
    </lineage>
</organism>
<dbReference type="SUPFAM" id="SSF48371">
    <property type="entry name" value="ARM repeat"/>
    <property type="match status" value="1"/>
</dbReference>
<dbReference type="Proteomes" id="UP001601521">
    <property type="component" value="Unassembled WGS sequence"/>
</dbReference>
<keyword evidence="3" id="KW-1185">Reference proteome</keyword>
<sequence length="571" mass="62182">MQVAIDEFRMMLTDPNPDIRWKARMLVLMQVAGYVEGAAKASDELDAMLADPDPVVRRRAGEVRRAWLQGELRDHVQVVLEVLADDTAVDAWSGCVELLAAVAPSEEFGRLVTVLAKTTFDGLGDRLATALGLTGRDLPRFTTEQAGQGASVTCWSCTPDATGPEGGGGASHTVPTAQCSRVSALVALLGSRHEQIRHRAVEELAELGPGVAGVLRTACRSRMPARRGALAALAEIGWHELDPADYDLLTRLVRSRQPAESPAPLGPPYEWAAEWYSIPTTDQAAVLDAFDLCDPVPATMRMGLARWSREDGWRPGDRAVYGQTLATFEQVYVSPALDGWTLVFADYPTLDGGGAAGHRRARAADALHRCWQLSHRFGAAHWYAQGLDGYSDHSGWCVCERGEVVRYCYYHPASFDLPPGEVLVGPTSLADLGAASLTEDLRAWLAERDTSAGRPPVSPPPKARLSREEAEARIRALFGDEADEAEPDEVDDEPDEADDEPDEADDEPDEADDENGWPDPTRDWEFSVSRVAWRLSVSPESFGPDMRVTGTGVLAVPRALRNRPRYGALPV</sequence>
<name>A0ABW6NLE7_9NOCA</name>
<evidence type="ECO:0000256" key="1">
    <source>
        <dbReference type="SAM" id="MobiDB-lite"/>
    </source>
</evidence>
<dbReference type="RefSeq" id="WP_387252882.1">
    <property type="nucleotide sequence ID" value="NZ_JBIALX010000008.1"/>
</dbReference>
<feature type="compositionally biased region" description="Acidic residues" evidence="1">
    <location>
        <begin position="480"/>
        <end position="516"/>
    </location>
</feature>
<evidence type="ECO:0000313" key="3">
    <source>
        <dbReference type="Proteomes" id="UP001601521"/>
    </source>
</evidence>
<gene>
    <name evidence="2" type="ORF">ACFYTH_21590</name>
</gene>
<proteinExistence type="predicted"/>
<evidence type="ECO:0008006" key="4">
    <source>
        <dbReference type="Google" id="ProtNLM"/>
    </source>
</evidence>
<reference evidence="2 3" key="1">
    <citation type="submission" date="2024-10" db="EMBL/GenBank/DDBJ databases">
        <title>The Natural Products Discovery Center: Release of the First 8490 Sequenced Strains for Exploring Actinobacteria Biosynthetic Diversity.</title>
        <authorList>
            <person name="Kalkreuter E."/>
            <person name="Kautsar S.A."/>
            <person name="Yang D."/>
            <person name="Bader C.D."/>
            <person name="Teijaro C.N."/>
            <person name="Fluegel L."/>
            <person name="Davis C.M."/>
            <person name="Simpson J.R."/>
            <person name="Lauterbach L."/>
            <person name="Steele A.D."/>
            <person name="Gui C."/>
            <person name="Meng S."/>
            <person name="Li G."/>
            <person name="Viehrig K."/>
            <person name="Ye F."/>
            <person name="Su P."/>
            <person name="Kiefer A.F."/>
            <person name="Nichols A."/>
            <person name="Cepeda A.J."/>
            <person name="Yan W."/>
            <person name="Fan B."/>
            <person name="Jiang Y."/>
            <person name="Adhikari A."/>
            <person name="Zheng C.-J."/>
            <person name="Schuster L."/>
            <person name="Cowan T.M."/>
            <person name="Smanski M.J."/>
            <person name="Chevrette M.G."/>
            <person name="De Carvalho L.P.S."/>
            <person name="Shen B."/>
        </authorList>
    </citation>
    <scope>NUCLEOTIDE SEQUENCE [LARGE SCALE GENOMIC DNA]</scope>
    <source>
        <strain evidence="2 3">NPDC004550</strain>
    </source>
</reference>